<evidence type="ECO:0000313" key="4">
    <source>
        <dbReference type="Proteomes" id="UP000217771"/>
    </source>
</evidence>
<feature type="compositionally biased region" description="Acidic residues" evidence="1">
    <location>
        <begin position="600"/>
        <end position="612"/>
    </location>
</feature>
<feature type="region of interest" description="Disordered" evidence="1">
    <location>
        <begin position="593"/>
        <end position="612"/>
    </location>
</feature>
<organism evidence="3 4">
    <name type="scientific">Halomonas salipaludis</name>
    <dbReference type="NCBI Taxonomy" id="2032625"/>
    <lineage>
        <taxon>Bacteria</taxon>
        <taxon>Pseudomonadati</taxon>
        <taxon>Pseudomonadota</taxon>
        <taxon>Gammaproteobacteria</taxon>
        <taxon>Oceanospirillales</taxon>
        <taxon>Halomonadaceae</taxon>
        <taxon>Halomonas</taxon>
    </lineage>
</organism>
<sequence length="612" mass="69550">MTTFDSTKRSLPELLKDITTGKIQLPDFQRGWVWDDDHVQSLLVSIARSFPVGAVMLMETGGEVRFETRPVEGIDPDSVTKQPDQLILDGQQRLTSLTQAVGLDAPVNTRTAKGKPIKRHYYFDIRTALEGEDRLEEAVIAVDENRQTRKNFGRDVDIDLSSRQLECEQLYFPCDKLLSPNDWAGDLFKYNKDEIGTYFEFQEKIISAFSAYQLPVIELKKETSKEAVCLVFEKVNTGGVQLSVFELITASYAAEGYNLRDDWFGSDIRDVPSRKARFEEHELLRDVQSTDLLQAITLLQTRERKLEDLKAGKTGKQVRPVSAKRASVLDLPLDAYTRWANAVEKGFVEAAYFLKGECFYSRRELPYATQLVPLAAVMTLLGNRWREPRIHAKLSRWFWSGVLGELYGGAVETRIALDLEELMNWFEDDAELPRTVIDASFDPTRLESLRSRNSAAYKGINVLILREGAEDFFWKGDIQALDQQGVELDIHHIFPRAWCEAQGLSYRIYDSIINKTPISARTNRMIGGDAPSAYLARLQDHQQVQLGDEAMNALLEGHRIPAETLRADDFDAFYQQRKRRLLEIIEKAMGKKPLLGSDEGSPEAVEEGAYEV</sequence>
<dbReference type="InterPro" id="IPR004919">
    <property type="entry name" value="GmrSD_N"/>
</dbReference>
<feature type="domain" description="GmrSD restriction endonucleases N-terminal" evidence="2">
    <location>
        <begin position="13"/>
        <end position="252"/>
    </location>
</feature>
<comment type="caution">
    <text evidence="3">The sequence shown here is derived from an EMBL/GenBank/DDBJ whole genome shotgun (WGS) entry which is preliminary data.</text>
</comment>
<dbReference type="AlphaFoldDB" id="A0A2A2EPM6"/>
<gene>
    <name evidence="3" type="ORF">CK498_22655</name>
</gene>
<dbReference type="PANTHER" id="PTHR37292:SF2">
    <property type="entry name" value="DUF262 DOMAIN-CONTAINING PROTEIN"/>
    <property type="match status" value="1"/>
</dbReference>
<evidence type="ECO:0000256" key="1">
    <source>
        <dbReference type="SAM" id="MobiDB-lite"/>
    </source>
</evidence>
<evidence type="ECO:0000313" key="3">
    <source>
        <dbReference type="EMBL" id="PAU74349.1"/>
    </source>
</evidence>
<proteinExistence type="predicted"/>
<keyword evidence="4" id="KW-1185">Reference proteome</keyword>
<name>A0A2A2EPM6_9GAMM</name>
<dbReference type="PANTHER" id="PTHR37292">
    <property type="entry name" value="VNG6097C"/>
    <property type="match status" value="1"/>
</dbReference>
<evidence type="ECO:0000259" key="2">
    <source>
        <dbReference type="Pfam" id="PF03235"/>
    </source>
</evidence>
<accession>A0A2A2EPM6</accession>
<dbReference type="EMBL" id="NSKB01000011">
    <property type="protein sequence ID" value="PAU74349.1"/>
    <property type="molecule type" value="Genomic_DNA"/>
</dbReference>
<protein>
    <recommendedName>
        <fullName evidence="2">GmrSD restriction endonucleases N-terminal domain-containing protein</fullName>
    </recommendedName>
</protein>
<dbReference type="OrthoDB" id="7802453at2"/>
<dbReference type="RefSeq" id="WP_095623135.1">
    <property type="nucleotide sequence ID" value="NZ_NSKB01000011.1"/>
</dbReference>
<dbReference type="Proteomes" id="UP000217771">
    <property type="component" value="Unassembled WGS sequence"/>
</dbReference>
<dbReference type="Pfam" id="PF03235">
    <property type="entry name" value="GmrSD_N"/>
    <property type="match status" value="1"/>
</dbReference>
<reference evidence="3 4" key="1">
    <citation type="submission" date="2017-08" db="EMBL/GenBank/DDBJ databases">
        <title>Halomonas alkalisoli sp. nov., isolated from saline alkaline soil.</title>
        <authorList>
            <person name="Wang D."/>
            <person name="Zhang G."/>
        </authorList>
    </citation>
    <scope>NUCLEOTIDE SEQUENCE [LARGE SCALE GENOMIC DNA]</scope>
    <source>
        <strain evidence="3 4">WRN001</strain>
    </source>
</reference>